<protein>
    <recommendedName>
        <fullName evidence="1">Type II secretion system protein K</fullName>
    </recommendedName>
</protein>
<dbReference type="InterPro" id="IPR005628">
    <property type="entry name" value="GspK"/>
</dbReference>
<comment type="caution">
    <text evidence="3">The sequence shown here is derived from an EMBL/GenBank/DDBJ whole genome shotgun (WGS) entry which is preliminary data.</text>
</comment>
<sequence>MSRTCRPRSRQRGAALLVAMVLLTLVATLAAGMVWQQWRAVQVEIAERGRAQLAWILNGAIDWARLFLREDARADLQNQNKGEVPTDNLNETWAKPLEEARLSTFLAADKDNNADDGGPEAFLSGSIVDAQARYNLRQLVDAERKVVPGELDVLKQLCAQAGVAADIPERLANGLAAATAGTAADAPLLPVRLEDLAWLGIDAASIERLRPLVWLQPPASGASAIAPVNLNTAPREVLAAVFGVDPGAAERLVQARQQRPLSVDDARRHLNLPLTDAQWQLLAARVGVTSQYFELRGRMRLDDRVLEETALLKREQTNVVLLQRQRQHLVLAPGS</sequence>
<dbReference type="InterPro" id="IPR010994">
    <property type="entry name" value="RuvA_2-like"/>
</dbReference>
<dbReference type="PANTHER" id="PTHR38831:SF1">
    <property type="entry name" value="TYPE II SECRETION SYSTEM PROTEIN K-RELATED"/>
    <property type="match status" value="1"/>
</dbReference>
<dbReference type="Proteomes" id="UP000737171">
    <property type="component" value="Unassembled WGS sequence"/>
</dbReference>
<feature type="domain" description="T2SS protein K second SAM-like" evidence="2">
    <location>
        <begin position="228"/>
        <end position="274"/>
    </location>
</feature>
<keyword evidence="1" id="KW-0813">Transport</keyword>
<accession>A0ABX2ECD3</accession>
<evidence type="ECO:0000313" key="4">
    <source>
        <dbReference type="Proteomes" id="UP000737171"/>
    </source>
</evidence>
<organism evidence="3 4">
    <name type="scientific">Pseudaquabacterium terrae</name>
    <dbReference type="NCBI Taxonomy" id="2732868"/>
    <lineage>
        <taxon>Bacteria</taxon>
        <taxon>Pseudomonadati</taxon>
        <taxon>Pseudomonadota</taxon>
        <taxon>Betaproteobacteria</taxon>
        <taxon>Burkholderiales</taxon>
        <taxon>Sphaerotilaceae</taxon>
        <taxon>Pseudaquabacterium</taxon>
    </lineage>
</organism>
<dbReference type="Pfam" id="PF03934">
    <property type="entry name" value="T2SSK"/>
    <property type="match status" value="1"/>
</dbReference>
<keyword evidence="4" id="KW-1185">Reference proteome</keyword>
<dbReference type="EMBL" id="JABRWJ010000002">
    <property type="protein sequence ID" value="NRF66585.1"/>
    <property type="molecule type" value="Genomic_DNA"/>
</dbReference>
<keyword evidence="1" id="KW-0472">Membrane</keyword>
<evidence type="ECO:0000313" key="3">
    <source>
        <dbReference type="EMBL" id="NRF66585.1"/>
    </source>
</evidence>
<proteinExistence type="inferred from homology"/>
<dbReference type="PANTHER" id="PTHR38831">
    <property type="entry name" value="TYPE II SECRETION SYSTEM PROTEIN K"/>
    <property type="match status" value="1"/>
</dbReference>
<keyword evidence="1" id="KW-1003">Cell membrane</keyword>
<evidence type="ECO:0000256" key="1">
    <source>
        <dbReference type="PIRNR" id="PIRNR002786"/>
    </source>
</evidence>
<dbReference type="NCBIfam" id="NF037980">
    <property type="entry name" value="T2SS_GspK"/>
    <property type="match status" value="1"/>
</dbReference>
<comment type="subcellular location">
    <subcellularLocation>
        <location evidence="1">Cell inner membrane</location>
    </subcellularLocation>
</comment>
<gene>
    <name evidence="3" type="primary">gspK</name>
    <name evidence="3" type="ORF">HLB44_06285</name>
</gene>
<name>A0ABX2ECD3_9BURK</name>
<dbReference type="SUPFAM" id="SSF47781">
    <property type="entry name" value="RuvA domain 2-like"/>
    <property type="match status" value="1"/>
</dbReference>
<keyword evidence="1" id="KW-0997">Cell inner membrane</keyword>
<dbReference type="InterPro" id="IPR049179">
    <property type="entry name" value="T2SSK_SAM-like_2nd"/>
</dbReference>
<comment type="similarity">
    <text evidence="1">Belongs to the GSP K family.</text>
</comment>
<dbReference type="RefSeq" id="WP_173121706.1">
    <property type="nucleotide sequence ID" value="NZ_JABRWJ010000002.1"/>
</dbReference>
<reference evidence="3 4" key="1">
    <citation type="submission" date="2020-05" db="EMBL/GenBank/DDBJ databases">
        <title>Aquincola sp. isolate from soil.</title>
        <authorList>
            <person name="Han J."/>
            <person name="Kim D.-U."/>
        </authorList>
    </citation>
    <scope>NUCLEOTIDE SEQUENCE [LARGE SCALE GENOMIC DNA]</scope>
    <source>
        <strain evidence="3 4">S2</strain>
    </source>
</reference>
<dbReference type="PIRSF" id="PIRSF002786">
    <property type="entry name" value="XcpX"/>
    <property type="match status" value="1"/>
</dbReference>
<evidence type="ECO:0000259" key="2">
    <source>
        <dbReference type="Pfam" id="PF03934"/>
    </source>
</evidence>